<proteinExistence type="predicted"/>
<name>A0A0L8GD73_OCTBM</name>
<accession>A0A0L8GD73</accession>
<protein>
    <submittedName>
        <fullName evidence="2">Uncharacterized protein</fullName>
    </submittedName>
</protein>
<dbReference type="EMBL" id="KQ422381">
    <property type="protein sequence ID" value="KOF74971.1"/>
    <property type="molecule type" value="Genomic_DNA"/>
</dbReference>
<feature type="region of interest" description="Disordered" evidence="1">
    <location>
        <begin position="73"/>
        <end position="103"/>
    </location>
</feature>
<gene>
    <name evidence="2" type="ORF">OCBIM_22035430mg</name>
</gene>
<reference evidence="2" key="1">
    <citation type="submission" date="2015-07" db="EMBL/GenBank/DDBJ databases">
        <title>MeaNS - Measles Nucleotide Surveillance Program.</title>
        <authorList>
            <person name="Tran T."/>
            <person name="Druce J."/>
        </authorList>
    </citation>
    <scope>NUCLEOTIDE SEQUENCE</scope>
    <source>
        <strain evidence="2">UCB-OBI-ISO-001</strain>
        <tissue evidence="2">Gonad</tissue>
    </source>
</reference>
<sequence>MVGGRRLKHPYMCAKVDLHLYSCEGSNITDIFQSVRTPIYFTTASSVTRQLEEVTFLEPFEKVGKYVYLTTFNNNDDDDDDNDDEDDNNNNNNDDDDDDEHVC</sequence>
<evidence type="ECO:0000313" key="2">
    <source>
        <dbReference type="EMBL" id="KOF74971.1"/>
    </source>
</evidence>
<dbReference type="AlphaFoldDB" id="A0A0L8GD73"/>
<organism evidence="2">
    <name type="scientific">Octopus bimaculoides</name>
    <name type="common">California two-spotted octopus</name>
    <dbReference type="NCBI Taxonomy" id="37653"/>
    <lineage>
        <taxon>Eukaryota</taxon>
        <taxon>Metazoa</taxon>
        <taxon>Spiralia</taxon>
        <taxon>Lophotrochozoa</taxon>
        <taxon>Mollusca</taxon>
        <taxon>Cephalopoda</taxon>
        <taxon>Coleoidea</taxon>
        <taxon>Octopodiformes</taxon>
        <taxon>Octopoda</taxon>
        <taxon>Incirrata</taxon>
        <taxon>Octopodidae</taxon>
        <taxon>Octopus</taxon>
    </lineage>
</organism>
<feature type="compositionally biased region" description="Acidic residues" evidence="1">
    <location>
        <begin position="75"/>
        <end position="103"/>
    </location>
</feature>
<evidence type="ECO:0000256" key="1">
    <source>
        <dbReference type="SAM" id="MobiDB-lite"/>
    </source>
</evidence>